<dbReference type="InterPro" id="IPR035994">
    <property type="entry name" value="Nucleoside_phosphorylase_sf"/>
</dbReference>
<dbReference type="Proteomes" id="UP000001745">
    <property type="component" value="Unassembled WGS sequence"/>
</dbReference>
<keyword evidence="2" id="KW-1185">Reference proteome</keyword>
<dbReference type="EMBL" id="EQ962654">
    <property type="protein sequence ID" value="EED20017.1"/>
    <property type="molecule type" value="Genomic_DNA"/>
</dbReference>
<sequence>MPTQIYQRPINTYVLGSIGHHNVAIACLANGSYGTTSATSMALRMVMTFRSICIHLVWMGIVAGVPCHGPNDVRLGDIVPCNDHSDTTKLEVRRKRENDVPVVHYGKLRPGTSSGIQGLSIEMEIAGLMDDFPCIQRPRNHSIHPEGQFNLKAFLQQLARKRDDFDSWATKQGPGTHDMGKAPGYPFVTKSEIEGRI</sequence>
<dbReference type="SUPFAM" id="SSF53167">
    <property type="entry name" value="Purine and uridine phosphorylases"/>
    <property type="match status" value="1"/>
</dbReference>
<evidence type="ECO:0008006" key="3">
    <source>
        <dbReference type="Google" id="ProtNLM"/>
    </source>
</evidence>
<reference evidence="2" key="1">
    <citation type="journal article" date="2015" name="Genome Announc.">
        <title>Genome sequence of the AIDS-associated pathogen Penicillium marneffei (ATCC18224) and its near taxonomic relative Talaromyces stipitatus (ATCC10500).</title>
        <authorList>
            <person name="Nierman W.C."/>
            <person name="Fedorova-Abrams N.D."/>
            <person name="Andrianopoulos A."/>
        </authorList>
    </citation>
    <scope>NUCLEOTIDE SEQUENCE [LARGE SCALE GENOMIC DNA]</scope>
    <source>
        <strain evidence="2">ATCC 10500 / CBS 375.48 / QM 6759 / NRRL 1006</strain>
    </source>
</reference>
<dbReference type="AlphaFoldDB" id="B8M855"/>
<protein>
    <recommendedName>
        <fullName evidence="3">Nucleoside phosphorylase domain-containing protein</fullName>
    </recommendedName>
</protein>
<accession>B8M855</accession>
<dbReference type="Gene3D" id="3.40.50.1580">
    <property type="entry name" value="Nucleoside phosphorylase domain"/>
    <property type="match status" value="1"/>
</dbReference>
<organism evidence="1 2">
    <name type="scientific">Talaromyces stipitatus (strain ATCC 10500 / CBS 375.48 / QM 6759 / NRRL 1006)</name>
    <name type="common">Penicillium stipitatum</name>
    <dbReference type="NCBI Taxonomy" id="441959"/>
    <lineage>
        <taxon>Eukaryota</taxon>
        <taxon>Fungi</taxon>
        <taxon>Dikarya</taxon>
        <taxon>Ascomycota</taxon>
        <taxon>Pezizomycotina</taxon>
        <taxon>Eurotiomycetes</taxon>
        <taxon>Eurotiomycetidae</taxon>
        <taxon>Eurotiales</taxon>
        <taxon>Trichocomaceae</taxon>
        <taxon>Talaromyces</taxon>
        <taxon>Talaromyces sect. Talaromyces</taxon>
    </lineage>
</organism>
<dbReference type="GeneID" id="8105009"/>
<evidence type="ECO:0000313" key="1">
    <source>
        <dbReference type="EMBL" id="EED20017.1"/>
    </source>
</evidence>
<dbReference type="PANTHER" id="PTHR46082:SF11">
    <property type="entry name" value="AAA+ ATPASE DOMAIN-CONTAINING PROTEIN-RELATED"/>
    <property type="match status" value="1"/>
</dbReference>
<dbReference type="RefSeq" id="XP_002480451.1">
    <property type="nucleotide sequence ID" value="XM_002480406.1"/>
</dbReference>
<dbReference type="STRING" id="441959.B8M855"/>
<name>B8M855_TALSN</name>
<dbReference type="InParanoid" id="B8M855"/>
<dbReference type="VEuPathDB" id="FungiDB:TSTA_032700"/>
<dbReference type="PANTHER" id="PTHR46082">
    <property type="entry name" value="ATP/GTP-BINDING PROTEIN-RELATED"/>
    <property type="match status" value="1"/>
</dbReference>
<evidence type="ECO:0000313" key="2">
    <source>
        <dbReference type="Proteomes" id="UP000001745"/>
    </source>
</evidence>
<dbReference type="PhylomeDB" id="B8M855"/>
<gene>
    <name evidence="1" type="ORF">TSTA_032700</name>
</gene>
<dbReference type="GO" id="GO:0009116">
    <property type="term" value="P:nucleoside metabolic process"/>
    <property type="evidence" value="ECO:0007669"/>
    <property type="project" value="InterPro"/>
</dbReference>
<dbReference type="HOGENOM" id="CLU_1385001_0_0_1"/>
<proteinExistence type="predicted"/>
<dbReference type="GO" id="GO:0003824">
    <property type="term" value="F:catalytic activity"/>
    <property type="evidence" value="ECO:0007669"/>
    <property type="project" value="InterPro"/>
</dbReference>
<dbReference type="OrthoDB" id="1577640at2759"/>
<dbReference type="InterPro" id="IPR053137">
    <property type="entry name" value="NLR-like"/>
</dbReference>